<keyword evidence="11" id="KW-0472">Membrane</keyword>
<keyword evidence="4" id="KW-0813">Transport</keyword>
<dbReference type="PANTHER" id="PTHR15082:SF2">
    <property type="entry name" value="NADH DEHYDROGENASE [UBIQUINONE] 1 BETA SUBCOMPLEX SUBUNIT 3"/>
    <property type="match status" value="1"/>
</dbReference>
<organism evidence="12 13">
    <name type="scientific">Erysiphe pulchra</name>
    <dbReference type="NCBI Taxonomy" id="225359"/>
    <lineage>
        <taxon>Eukaryota</taxon>
        <taxon>Fungi</taxon>
        <taxon>Dikarya</taxon>
        <taxon>Ascomycota</taxon>
        <taxon>Pezizomycotina</taxon>
        <taxon>Leotiomycetes</taxon>
        <taxon>Erysiphales</taxon>
        <taxon>Erysiphaceae</taxon>
        <taxon>Erysiphe</taxon>
    </lineage>
</organism>
<dbReference type="GO" id="GO:0032981">
    <property type="term" value="P:mitochondrial respiratory chain complex I assembly"/>
    <property type="evidence" value="ECO:0007669"/>
    <property type="project" value="TreeGrafter"/>
</dbReference>
<gene>
    <name evidence="12" type="ORF">EPUL_001125</name>
</gene>
<dbReference type="GO" id="GO:0005743">
    <property type="term" value="C:mitochondrial inner membrane"/>
    <property type="evidence" value="ECO:0007669"/>
    <property type="project" value="UniProtKB-SubCell"/>
</dbReference>
<evidence type="ECO:0000256" key="6">
    <source>
        <dbReference type="ARBA" id="ARBA00022692"/>
    </source>
</evidence>
<keyword evidence="8" id="KW-0249">Electron transport</keyword>
<evidence type="ECO:0000256" key="7">
    <source>
        <dbReference type="ARBA" id="ARBA00022792"/>
    </source>
</evidence>
<evidence type="ECO:0000256" key="2">
    <source>
        <dbReference type="ARBA" id="ARBA00004298"/>
    </source>
</evidence>
<evidence type="ECO:0000256" key="5">
    <source>
        <dbReference type="ARBA" id="ARBA00022660"/>
    </source>
</evidence>
<evidence type="ECO:0000256" key="3">
    <source>
        <dbReference type="ARBA" id="ARBA00005667"/>
    </source>
</evidence>
<keyword evidence="6" id="KW-0812">Transmembrane</keyword>
<dbReference type="Proteomes" id="UP000237438">
    <property type="component" value="Unassembled WGS sequence"/>
</dbReference>
<comment type="subcellular location">
    <subcellularLocation>
        <location evidence="2">Mitochondrion inner membrane</location>
        <topology evidence="2">Single-pass membrane protein</topology>
        <orientation evidence="2">Matrix side</orientation>
    </subcellularLocation>
</comment>
<name>A0A2S4PSB2_9PEZI</name>
<dbReference type="OrthoDB" id="521512at2759"/>
<dbReference type="STRING" id="225359.A0A2S4PSB2"/>
<keyword evidence="9" id="KW-1133">Transmembrane helix</keyword>
<evidence type="ECO:0000256" key="4">
    <source>
        <dbReference type="ARBA" id="ARBA00022448"/>
    </source>
</evidence>
<proteinExistence type="inferred from homology"/>
<accession>A0A2S4PSB2</accession>
<keyword evidence="5" id="KW-0679">Respiratory chain</keyword>
<evidence type="ECO:0000313" key="13">
    <source>
        <dbReference type="Proteomes" id="UP000237438"/>
    </source>
</evidence>
<dbReference type="InterPro" id="IPR012576">
    <property type="entry name" value="NDUFB3"/>
</dbReference>
<evidence type="ECO:0000256" key="1">
    <source>
        <dbReference type="ARBA" id="ARBA00003195"/>
    </source>
</evidence>
<keyword evidence="7" id="KW-0999">Mitochondrion inner membrane</keyword>
<dbReference type="Pfam" id="PF08122">
    <property type="entry name" value="NDUF_B12"/>
    <property type="match status" value="1"/>
</dbReference>
<dbReference type="PANTHER" id="PTHR15082">
    <property type="entry name" value="NADH-UBIQUINONE OXIDOREDUCTASE B12 SUBUNIT"/>
    <property type="match status" value="1"/>
</dbReference>
<evidence type="ECO:0008006" key="14">
    <source>
        <dbReference type="Google" id="ProtNLM"/>
    </source>
</evidence>
<evidence type="ECO:0000256" key="11">
    <source>
        <dbReference type="ARBA" id="ARBA00023136"/>
    </source>
</evidence>
<comment type="similarity">
    <text evidence="3">Belongs to the complex I NDUFB3 subunit family.</text>
</comment>
<reference evidence="12 13" key="1">
    <citation type="submission" date="2017-10" db="EMBL/GenBank/DDBJ databases">
        <title>Development of genomic resources for the powdery mildew, Erysiphe pulchra.</title>
        <authorList>
            <person name="Wadl P.A."/>
            <person name="Mack B.M."/>
            <person name="Moore G."/>
            <person name="Beltz S.B."/>
        </authorList>
    </citation>
    <scope>NUCLEOTIDE SEQUENCE [LARGE SCALE GENOMIC DNA]</scope>
    <source>
        <strain evidence="12">Cflorida</strain>
    </source>
</reference>
<dbReference type="EMBL" id="PEDP01000808">
    <property type="protein sequence ID" value="POS84904.1"/>
    <property type="molecule type" value="Genomic_DNA"/>
</dbReference>
<evidence type="ECO:0000256" key="10">
    <source>
        <dbReference type="ARBA" id="ARBA00023128"/>
    </source>
</evidence>
<dbReference type="AlphaFoldDB" id="A0A2S4PSB2"/>
<evidence type="ECO:0000313" key="12">
    <source>
        <dbReference type="EMBL" id="POS84904.1"/>
    </source>
</evidence>
<evidence type="ECO:0000256" key="9">
    <source>
        <dbReference type="ARBA" id="ARBA00022989"/>
    </source>
</evidence>
<keyword evidence="13" id="KW-1185">Reference proteome</keyword>
<comment type="caution">
    <text evidence="12">The sequence shown here is derived from an EMBL/GenBank/DDBJ whole genome shotgun (WGS) entry which is preliminary data.</text>
</comment>
<protein>
    <recommendedName>
        <fullName evidence="14">NADH-ubiquinone oxidoreductase B12 subunit family protein</fullName>
    </recommendedName>
</protein>
<dbReference type="GO" id="GO:0022900">
    <property type="term" value="P:electron transport chain"/>
    <property type="evidence" value="ECO:0007669"/>
    <property type="project" value="InterPro"/>
</dbReference>
<keyword evidence="10" id="KW-0496">Mitochondrion</keyword>
<sequence length="91" mass="10372">MLSTIARRAPKTYISGFDPKALAAATGTPKYDPWARNEAWRYTGPFSLRNRFKNLFPGFGIASVAFAAYCAYEHFFLVENEAHHHNDVEHH</sequence>
<evidence type="ECO:0000256" key="8">
    <source>
        <dbReference type="ARBA" id="ARBA00022982"/>
    </source>
</evidence>
<comment type="function">
    <text evidence="1">Accessory subunit of the mitochondrial membrane respiratory chain NADH dehydrogenase (Complex I), that is believed not to be involved in catalysis. Complex I functions in the transfer of electrons from NADH to the respiratory chain. The immediate electron acceptor for the enzyme is believed to be ubiquinone.</text>
</comment>